<reference evidence="3 4" key="1">
    <citation type="submission" date="2019-12" db="EMBL/GenBank/DDBJ databases">
        <title>The draft genomic sequence of strain Chitinophaga oryziterrae JCM 16595.</title>
        <authorList>
            <person name="Zhang X."/>
        </authorList>
    </citation>
    <scope>NUCLEOTIDE SEQUENCE [LARGE SCALE GENOMIC DNA]</scope>
    <source>
        <strain evidence="3 4">JCM 16595</strain>
    </source>
</reference>
<name>A0A6N8JEL8_9BACT</name>
<dbReference type="OrthoDB" id="9787436at2"/>
<dbReference type="InterPro" id="IPR045175">
    <property type="entry name" value="M28_fam"/>
</dbReference>
<dbReference type="Gene3D" id="3.40.630.10">
    <property type="entry name" value="Zn peptidases"/>
    <property type="match status" value="1"/>
</dbReference>
<dbReference type="AlphaFoldDB" id="A0A6N8JEL8"/>
<dbReference type="RefSeq" id="WP_157302597.1">
    <property type="nucleotide sequence ID" value="NZ_BAAAZB010000001.1"/>
</dbReference>
<dbReference type="GO" id="GO:0006508">
    <property type="term" value="P:proteolysis"/>
    <property type="evidence" value="ECO:0007669"/>
    <property type="project" value="InterPro"/>
</dbReference>
<dbReference type="GO" id="GO:0008235">
    <property type="term" value="F:metalloexopeptidase activity"/>
    <property type="evidence" value="ECO:0007669"/>
    <property type="project" value="InterPro"/>
</dbReference>
<accession>A0A6N8JEL8</accession>
<evidence type="ECO:0000313" key="3">
    <source>
        <dbReference type="EMBL" id="MVT43775.1"/>
    </source>
</evidence>
<feature type="signal peptide" evidence="1">
    <location>
        <begin position="1"/>
        <end position="26"/>
    </location>
</feature>
<dbReference type="PANTHER" id="PTHR12147">
    <property type="entry name" value="METALLOPEPTIDASE M28 FAMILY MEMBER"/>
    <property type="match status" value="1"/>
</dbReference>
<evidence type="ECO:0000256" key="1">
    <source>
        <dbReference type="SAM" id="SignalP"/>
    </source>
</evidence>
<comment type="caution">
    <text evidence="3">The sequence shown here is derived from an EMBL/GenBank/DDBJ whole genome shotgun (WGS) entry which is preliminary data.</text>
</comment>
<dbReference type="EMBL" id="WRXO01000009">
    <property type="protein sequence ID" value="MVT43775.1"/>
    <property type="molecule type" value="Genomic_DNA"/>
</dbReference>
<feature type="domain" description="Peptidase M28" evidence="2">
    <location>
        <begin position="111"/>
        <end position="348"/>
    </location>
</feature>
<organism evidence="3 4">
    <name type="scientific">Chitinophaga oryziterrae</name>
    <dbReference type="NCBI Taxonomy" id="1031224"/>
    <lineage>
        <taxon>Bacteria</taxon>
        <taxon>Pseudomonadati</taxon>
        <taxon>Bacteroidota</taxon>
        <taxon>Chitinophagia</taxon>
        <taxon>Chitinophagales</taxon>
        <taxon>Chitinophagaceae</taxon>
        <taxon>Chitinophaga</taxon>
    </lineage>
</organism>
<dbReference type="PANTHER" id="PTHR12147:SF26">
    <property type="entry name" value="PEPTIDASE M28 DOMAIN-CONTAINING PROTEIN"/>
    <property type="match status" value="1"/>
</dbReference>
<proteinExistence type="predicted"/>
<protein>
    <submittedName>
        <fullName evidence="3">M28 family peptidase</fullName>
    </submittedName>
</protein>
<sequence>MYITKYFTNLCCRLLLVFLLPGSLYAVPLHIADTGTYALIPPPVTLKLLQDFDSVRLRDNLLLIGKERNQYSASANAHLETVRKLILKSFSSGGMSSHTQSFSVQNYQGMNIIGELYAKNRSTRGTLIIGAHYDTVEGSAGVDDNATGVATLIELARILSHYDFKYNIRFVAFDLEEAVRNINGHGGTEGSKAFVEHGGILNTDSIIGFINLDMLGYYTSQKNSQQFPQGLKTVFPDLYKKVEKNEFRGDFLLSFSNDRSRSLARTVEESAHTYIPELSVINIPVPGNGEGMDDFRRSDHVHFWDNGYSAISLGDGAYSRNPHYHSPEDKFQDINEHFLGMVTKLLLLTVATQCEINIL</sequence>
<keyword evidence="1" id="KW-0732">Signal</keyword>
<dbReference type="SUPFAM" id="SSF53187">
    <property type="entry name" value="Zn-dependent exopeptidases"/>
    <property type="match status" value="1"/>
</dbReference>
<feature type="chain" id="PRO_5026678913" evidence="1">
    <location>
        <begin position="27"/>
        <end position="359"/>
    </location>
</feature>
<keyword evidence="4" id="KW-1185">Reference proteome</keyword>
<dbReference type="Pfam" id="PF04389">
    <property type="entry name" value="Peptidase_M28"/>
    <property type="match status" value="1"/>
</dbReference>
<evidence type="ECO:0000313" key="4">
    <source>
        <dbReference type="Proteomes" id="UP000468388"/>
    </source>
</evidence>
<evidence type="ECO:0000259" key="2">
    <source>
        <dbReference type="Pfam" id="PF04389"/>
    </source>
</evidence>
<dbReference type="Proteomes" id="UP000468388">
    <property type="component" value="Unassembled WGS sequence"/>
</dbReference>
<dbReference type="InterPro" id="IPR007484">
    <property type="entry name" value="Peptidase_M28"/>
</dbReference>
<gene>
    <name evidence="3" type="ORF">GO495_24485</name>
</gene>